<dbReference type="AlphaFoldDB" id="A0A9D4RX07"/>
<reference evidence="2" key="2">
    <citation type="submission" date="2020-11" db="EMBL/GenBank/DDBJ databases">
        <authorList>
            <person name="McCartney M.A."/>
            <person name="Auch B."/>
            <person name="Kono T."/>
            <person name="Mallez S."/>
            <person name="Becker A."/>
            <person name="Gohl D.M."/>
            <person name="Silverstein K.A.T."/>
            <person name="Koren S."/>
            <person name="Bechman K.B."/>
            <person name="Herman A."/>
            <person name="Abrahante J.E."/>
            <person name="Garbe J."/>
        </authorList>
    </citation>
    <scope>NUCLEOTIDE SEQUENCE</scope>
    <source>
        <strain evidence="2">Duluth1</strain>
        <tissue evidence="2">Whole animal</tissue>
    </source>
</reference>
<gene>
    <name evidence="2" type="ORF">DPMN_006006</name>
</gene>
<keyword evidence="1" id="KW-0472">Membrane</keyword>
<accession>A0A9D4RX07</accession>
<evidence type="ECO:0000313" key="2">
    <source>
        <dbReference type="EMBL" id="KAH3882075.1"/>
    </source>
</evidence>
<proteinExistence type="predicted"/>
<reference evidence="2" key="1">
    <citation type="journal article" date="2019" name="bioRxiv">
        <title>The Genome of the Zebra Mussel, Dreissena polymorpha: A Resource for Invasive Species Research.</title>
        <authorList>
            <person name="McCartney M.A."/>
            <person name="Auch B."/>
            <person name="Kono T."/>
            <person name="Mallez S."/>
            <person name="Zhang Y."/>
            <person name="Obille A."/>
            <person name="Becker A."/>
            <person name="Abrahante J.E."/>
            <person name="Garbe J."/>
            <person name="Badalamenti J.P."/>
            <person name="Herman A."/>
            <person name="Mangelson H."/>
            <person name="Liachko I."/>
            <person name="Sullivan S."/>
            <person name="Sone E.D."/>
            <person name="Koren S."/>
            <person name="Silverstein K.A.T."/>
            <person name="Beckman K.B."/>
            <person name="Gohl D.M."/>
        </authorList>
    </citation>
    <scope>NUCLEOTIDE SEQUENCE</scope>
    <source>
        <strain evidence="2">Duluth1</strain>
        <tissue evidence="2">Whole animal</tissue>
    </source>
</reference>
<protein>
    <submittedName>
        <fullName evidence="2">Uncharacterized protein</fullName>
    </submittedName>
</protein>
<evidence type="ECO:0000256" key="1">
    <source>
        <dbReference type="SAM" id="Phobius"/>
    </source>
</evidence>
<feature type="transmembrane region" description="Helical" evidence="1">
    <location>
        <begin position="49"/>
        <end position="69"/>
    </location>
</feature>
<sequence length="73" mass="8162">MNVEVLPINMETFLSTSGEELYKYTLNGKQVCSLYRSFEDTGKNHGESILITFVLCTGIFLAIVGKGVVKFCY</sequence>
<evidence type="ECO:0000313" key="3">
    <source>
        <dbReference type="Proteomes" id="UP000828390"/>
    </source>
</evidence>
<organism evidence="2 3">
    <name type="scientific">Dreissena polymorpha</name>
    <name type="common">Zebra mussel</name>
    <name type="synonym">Mytilus polymorpha</name>
    <dbReference type="NCBI Taxonomy" id="45954"/>
    <lineage>
        <taxon>Eukaryota</taxon>
        <taxon>Metazoa</taxon>
        <taxon>Spiralia</taxon>
        <taxon>Lophotrochozoa</taxon>
        <taxon>Mollusca</taxon>
        <taxon>Bivalvia</taxon>
        <taxon>Autobranchia</taxon>
        <taxon>Heteroconchia</taxon>
        <taxon>Euheterodonta</taxon>
        <taxon>Imparidentia</taxon>
        <taxon>Neoheterodontei</taxon>
        <taxon>Myida</taxon>
        <taxon>Dreissenoidea</taxon>
        <taxon>Dreissenidae</taxon>
        <taxon>Dreissena</taxon>
    </lineage>
</organism>
<keyword evidence="1" id="KW-0812">Transmembrane</keyword>
<keyword evidence="3" id="KW-1185">Reference proteome</keyword>
<keyword evidence="1" id="KW-1133">Transmembrane helix</keyword>
<dbReference type="Proteomes" id="UP000828390">
    <property type="component" value="Unassembled WGS sequence"/>
</dbReference>
<name>A0A9D4RX07_DREPO</name>
<comment type="caution">
    <text evidence="2">The sequence shown here is derived from an EMBL/GenBank/DDBJ whole genome shotgun (WGS) entry which is preliminary data.</text>
</comment>
<dbReference type="EMBL" id="JAIWYP010000001">
    <property type="protein sequence ID" value="KAH3882075.1"/>
    <property type="molecule type" value="Genomic_DNA"/>
</dbReference>